<dbReference type="EMBL" id="CP043451">
    <property type="protein sequence ID" value="QEM07198.1"/>
    <property type="molecule type" value="Genomic_DNA"/>
</dbReference>
<dbReference type="RefSeq" id="WP_112653096.1">
    <property type="nucleotide sequence ID" value="NZ_CP043451.1"/>
</dbReference>
<name>A0AAE6JKV8_9SPHI</name>
<dbReference type="AlphaFoldDB" id="A0AAE6JKV8"/>
<dbReference type="EMBL" id="CP071880">
    <property type="protein sequence ID" value="QTE50250.1"/>
    <property type="molecule type" value="Genomic_DNA"/>
</dbReference>
<reference evidence="2 4" key="2">
    <citation type="submission" date="2021-03" db="EMBL/GenBank/DDBJ databases">
        <title>Mucilaginibacter strains isolated from gold and copper mining confer multi heavy-metal resistance.</title>
        <authorList>
            <person name="Li Y."/>
        </authorList>
    </citation>
    <scope>NUCLEOTIDE SEQUENCE [LARGE SCALE GENOMIC DNA]</scope>
    <source>
        <strain evidence="2 4">P2-4</strain>
    </source>
</reference>
<evidence type="ECO:0000313" key="1">
    <source>
        <dbReference type="EMBL" id="QEM07198.1"/>
    </source>
</evidence>
<dbReference type="Proteomes" id="UP000250557">
    <property type="component" value="Chromosome"/>
</dbReference>
<organism evidence="1 3">
    <name type="scientific">Mucilaginibacter rubeus</name>
    <dbReference type="NCBI Taxonomy" id="2027860"/>
    <lineage>
        <taxon>Bacteria</taxon>
        <taxon>Pseudomonadati</taxon>
        <taxon>Bacteroidota</taxon>
        <taxon>Sphingobacteriia</taxon>
        <taxon>Sphingobacteriales</taxon>
        <taxon>Sphingobacteriaceae</taxon>
        <taxon>Mucilaginibacter</taxon>
    </lineage>
</organism>
<dbReference type="Proteomes" id="UP000663940">
    <property type="component" value="Chromosome"/>
</dbReference>
<protein>
    <submittedName>
        <fullName evidence="1">Uncharacterized protein</fullName>
    </submittedName>
</protein>
<sequence length="90" mass="10707">MDEKKIHLTGRVDQAVRDYFQENPAENLIIAKNLMDIFIQKEIFKKDHRAGSPIRNLLRELDAENKLNLLKHCKVVRKSANRNWYFERGN</sequence>
<evidence type="ECO:0000313" key="4">
    <source>
        <dbReference type="Proteomes" id="UP000663940"/>
    </source>
</evidence>
<keyword evidence="4" id="KW-1185">Reference proteome</keyword>
<evidence type="ECO:0000313" key="3">
    <source>
        <dbReference type="Proteomes" id="UP000250557"/>
    </source>
</evidence>
<accession>A0AAE6JKV8</accession>
<reference evidence="1 3" key="1">
    <citation type="submission" date="2019-08" db="EMBL/GenBank/DDBJ databases">
        <title>Comparative genome analysis confer to the adaptation heavy metal polluted environment.</title>
        <authorList>
            <person name="Li Y."/>
        </authorList>
    </citation>
    <scope>NUCLEOTIDE SEQUENCE [LARGE SCALE GENOMIC DNA]</scope>
    <source>
        <strain evidence="1 3">P2</strain>
    </source>
</reference>
<gene>
    <name evidence="1" type="ORF">DIU31_028240</name>
    <name evidence="2" type="ORF">J3L21_32770</name>
</gene>
<proteinExistence type="predicted"/>
<evidence type="ECO:0000313" key="2">
    <source>
        <dbReference type="EMBL" id="QTE50250.1"/>
    </source>
</evidence>